<sequence>MGRECDGVLNWTSSGVIGERVIVMSIDPLLELEVVEELSEEEMLVSLSNHWLMVIWRKLVIWVFASYEIGWILSLGLDFKVFGCVCSSHSSKEKGDDGNGVFGNGF</sequence>
<evidence type="ECO:0000313" key="1">
    <source>
        <dbReference type="EMBL" id="GEU71872.1"/>
    </source>
</evidence>
<name>A0A6L2MGJ3_TANCI</name>
<reference evidence="1" key="1">
    <citation type="journal article" date="2019" name="Sci. Rep.">
        <title>Draft genome of Tanacetum cinerariifolium, the natural source of mosquito coil.</title>
        <authorList>
            <person name="Yamashiro T."/>
            <person name="Shiraishi A."/>
            <person name="Satake H."/>
            <person name="Nakayama K."/>
        </authorList>
    </citation>
    <scope>NUCLEOTIDE SEQUENCE</scope>
</reference>
<protein>
    <submittedName>
        <fullName evidence="1">Uncharacterized protein</fullName>
    </submittedName>
</protein>
<proteinExistence type="predicted"/>
<accession>A0A6L2MGJ3</accession>
<organism evidence="1">
    <name type="scientific">Tanacetum cinerariifolium</name>
    <name type="common">Dalmatian daisy</name>
    <name type="synonym">Chrysanthemum cinerariifolium</name>
    <dbReference type="NCBI Taxonomy" id="118510"/>
    <lineage>
        <taxon>Eukaryota</taxon>
        <taxon>Viridiplantae</taxon>
        <taxon>Streptophyta</taxon>
        <taxon>Embryophyta</taxon>
        <taxon>Tracheophyta</taxon>
        <taxon>Spermatophyta</taxon>
        <taxon>Magnoliopsida</taxon>
        <taxon>eudicotyledons</taxon>
        <taxon>Gunneridae</taxon>
        <taxon>Pentapetalae</taxon>
        <taxon>asterids</taxon>
        <taxon>campanulids</taxon>
        <taxon>Asterales</taxon>
        <taxon>Asteraceae</taxon>
        <taxon>Asteroideae</taxon>
        <taxon>Anthemideae</taxon>
        <taxon>Anthemidinae</taxon>
        <taxon>Tanacetum</taxon>
    </lineage>
</organism>
<dbReference type="AlphaFoldDB" id="A0A6L2MGJ3"/>
<gene>
    <name evidence="1" type="ORF">Tci_043850</name>
</gene>
<comment type="caution">
    <text evidence="1">The sequence shown here is derived from an EMBL/GenBank/DDBJ whole genome shotgun (WGS) entry which is preliminary data.</text>
</comment>
<dbReference type="EMBL" id="BKCJ010006385">
    <property type="protein sequence ID" value="GEU71872.1"/>
    <property type="molecule type" value="Genomic_DNA"/>
</dbReference>